<feature type="domain" description="Flavin reductase like" evidence="5">
    <location>
        <begin position="21"/>
        <end position="171"/>
    </location>
</feature>
<dbReference type="EMBL" id="FNWL01000002">
    <property type="protein sequence ID" value="SEH15537.1"/>
    <property type="molecule type" value="Genomic_DNA"/>
</dbReference>
<dbReference type="Gene3D" id="2.30.110.10">
    <property type="entry name" value="Electron Transport, Fmn-binding Protein, Chain A"/>
    <property type="match status" value="1"/>
</dbReference>
<evidence type="ECO:0000256" key="3">
    <source>
        <dbReference type="ARBA" id="ARBA00022643"/>
    </source>
</evidence>
<organism evidence="6 7">
    <name type="scientific">Natronorubrum sediminis</name>
    <dbReference type="NCBI Taxonomy" id="640943"/>
    <lineage>
        <taxon>Archaea</taxon>
        <taxon>Methanobacteriati</taxon>
        <taxon>Methanobacteriota</taxon>
        <taxon>Stenosarchaea group</taxon>
        <taxon>Halobacteria</taxon>
        <taxon>Halobacteriales</taxon>
        <taxon>Natrialbaceae</taxon>
        <taxon>Natronorubrum</taxon>
    </lineage>
</organism>
<evidence type="ECO:0000313" key="7">
    <source>
        <dbReference type="Proteomes" id="UP000199112"/>
    </source>
</evidence>
<dbReference type="Proteomes" id="UP000199112">
    <property type="component" value="Unassembled WGS sequence"/>
</dbReference>
<dbReference type="AlphaFoldDB" id="A0A1H6FXL5"/>
<dbReference type="Pfam" id="PF01613">
    <property type="entry name" value="Flavin_Reduct"/>
    <property type="match status" value="1"/>
</dbReference>
<name>A0A1H6FXL5_9EURY</name>
<keyword evidence="2" id="KW-0285">Flavoprotein</keyword>
<protein>
    <submittedName>
        <fullName evidence="6">NADH-FMN oxidoreductase RutF, flavin reductase (DIM6/NTAB) family</fullName>
    </submittedName>
</protein>
<gene>
    <name evidence="6" type="ORF">SAMN04487967_2125</name>
</gene>
<evidence type="ECO:0000256" key="1">
    <source>
        <dbReference type="ARBA" id="ARBA00001917"/>
    </source>
</evidence>
<reference evidence="7" key="1">
    <citation type="submission" date="2016-10" db="EMBL/GenBank/DDBJ databases">
        <authorList>
            <person name="Varghese N."/>
            <person name="Submissions S."/>
        </authorList>
    </citation>
    <scope>NUCLEOTIDE SEQUENCE [LARGE SCALE GENOMIC DNA]</scope>
    <source>
        <strain evidence="7">CGMCC 1.8981</strain>
    </source>
</reference>
<accession>A0A1H6FXL5</accession>
<dbReference type="RefSeq" id="WP_090506980.1">
    <property type="nucleotide sequence ID" value="NZ_FNWL01000002.1"/>
</dbReference>
<comment type="cofactor">
    <cofactor evidence="1">
        <name>FMN</name>
        <dbReference type="ChEBI" id="CHEBI:58210"/>
    </cofactor>
</comment>
<evidence type="ECO:0000313" key="6">
    <source>
        <dbReference type="EMBL" id="SEH15537.1"/>
    </source>
</evidence>
<dbReference type="InterPro" id="IPR012349">
    <property type="entry name" value="Split_barrel_FMN-bd"/>
</dbReference>
<keyword evidence="3" id="KW-0288">FMN</keyword>
<dbReference type="SMART" id="SM00903">
    <property type="entry name" value="Flavin_Reduct"/>
    <property type="match status" value="1"/>
</dbReference>
<evidence type="ECO:0000256" key="4">
    <source>
        <dbReference type="ARBA" id="ARBA00038054"/>
    </source>
</evidence>
<sequence length="197" mass="22073">MHAFDPSERTQDEVARFVKTVVTPRPIAWISTQSADGTENLAPFSSYNYVSLQEPTVLFNSPNGEPDELKDTARNALETEEFVVNVVTEADIERMDHTSAAIPEDESEFDLAEVDRGECETVAAPRVADAAVSMECTLYDSIEIHDKLMILGDVQYMHVDEELLTDGKLDMRDLDTVGRLGGPYYTVSDMLPFERQF</sequence>
<evidence type="ECO:0000256" key="2">
    <source>
        <dbReference type="ARBA" id="ARBA00022630"/>
    </source>
</evidence>
<dbReference type="PANTHER" id="PTHR33798:SF5">
    <property type="entry name" value="FLAVIN REDUCTASE LIKE DOMAIN-CONTAINING PROTEIN"/>
    <property type="match status" value="1"/>
</dbReference>
<dbReference type="GO" id="GO:0010181">
    <property type="term" value="F:FMN binding"/>
    <property type="evidence" value="ECO:0007669"/>
    <property type="project" value="InterPro"/>
</dbReference>
<dbReference type="SUPFAM" id="SSF50475">
    <property type="entry name" value="FMN-binding split barrel"/>
    <property type="match status" value="1"/>
</dbReference>
<keyword evidence="7" id="KW-1185">Reference proteome</keyword>
<comment type="similarity">
    <text evidence="4">Belongs to the flavoredoxin family.</text>
</comment>
<dbReference type="InterPro" id="IPR002563">
    <property type="entry name" value="Flavin_Rdtase-like_dom"/>
</dbReference>
<dbReference type="PANTHER" id="PTHR33798">
    <property type="entry name" value="FLAVOPROTEIN OXYGENASE"/>
    <property type="match status" value="1"/>
</dbReference>
<evidence type="ECO:0000259" key="5">
    <source>
        <dbReference type="SMART" id="SM00903"/>
    </source>
</evidence>
<proteinExistence type="inferred from homology"/>
<dbReference type="OrthoDB" id="8522at2157"/>